<dbReference type="SUPFAM" id="SSF46785">
    <property type="entry name" value="Winged helix' DNA-binding domain"/>
    <property type="match status" value="1"/>
</dbReference>
<dbReference type="GO" id="GO:0010628">
    <property type="term" value="P:positive regulation of gene expression"/>
    <property type="evidence" value="ECO:0007669"/>
    <property type="project" value="TreeGrafter"/>
</dbReference>
<dbReference type="PROSITE" id="PS50931">
    <property type="entry name" value="HTH_LYSR"/>
    <property type="match status" value="1"/>
</dbReference>
<dbReference type="PANTHER" id="PTHR30427:SF1">
    <property type="entry name" value="TRANSCRIPTIONAL ACTIVATOR PROTEIN LYSR"/>
    <property type="match status" value="1"/>
</dbReference>
<dbReference type="PRINTS" id="PR00039">
    <property type="entry name" value="HTHLYSR"/>
</dbReference>
<evidence type="ECO:0000256" key="4">
    <source>
        <dbReference type="ARBA" id="ARBA00023163"/>
    </source>
</evidence>
<evidence type="ECO:0000256" key="3">
    <source>
        <dbReference type="ARBA" id="ARBA00023125"/>
    </source>
</evidence>
<gene>
    <name evidence="6" type="ORF">G3A44_06295</name>
</gene>
<keyword evidence="4" id="KW-0804">Transcription</keyword>
<dbReference type="GO" id="GO:0009089">
    <property type="term" value="P:lysine biosynthetic process via diaminopimelate"/>
    <property type="evidence" value="ECO:0007669"/>
    <property type="project" value="TreeGrafter"/>
</dbReference>
<organism evidence="6 7">
    <name type="scientific">Ideonella livida</name>
    <dbReference type="NCBI Taxonomy" id="2707176"/>
    <lineage>
        <taxon>Bacteria</taxon>
        <taxon>Pseudomonadati</taxon>
        <taxon>Pseudomonadota</taxon>
        <taxon>Betaproteobacteria</taxon>
        <taxon>Burkholderiales</taxon>
        <taxon>Sphaerotilaceae</taxon>
        <taxon>Ideonella</taxon>
    </lineage>
</organism>
<dbReference type="Pfam" id="PF00126">
    <property type="entry name" value="HTH_1"/>
    <property type="match status" value="1"/>
</dbReference>
<feature type="domain" description="HTH lysR-type" evidence="5">
    <location>
        <begin position="1"/>
        <end position="60"/>
    </location>
</feature>
<name>A0A7C9TIZ4_9BURK</name>
<dbReference type="SUPFAM" id="SSF53850">
    <property type="entry name" value="Periplasmic binding protein-like II"/>
    <property type="match status" value="1"/>
</dbReference>
<keyword evidence="7" id="KW-1185">Reference proteome</keyword>
<dbReference type="EMBL" id="JAAGOH010000005">
    <property type="protein sequence ID" value="NDY90802.1"/>
    <property type="molecule type" value="Genomic_DNA"/>
</dbReference>
<evidence type="ECO:0000313" key="6">
    <source>
        <dbReference type="EMBL" id="NDY90802.1"/>
    </source>
</evidence>
<dbReference type="InterPro" id="IPR000847">
    <property type="entry name" value="LysR_HTH_N"/>
</dbReference>
<dbReference type="InterPro" id="IPR036390">
    <property type="entry name" value="WH_DNA-bd_sf"/>
</dbReference>
<dbReference type="NCBIfam" id="NF008239">
    <property type="entry name" value="PRK11013.1"/>
    <property type="match status" value="1"/>
</dbReference>
<dbReference type="Gene3D" id="1.10.10.10">
    <property type="entry name" value="Winged helix-like DNA-binding domain superfamily/Winged helix DNA-binding domain"/>
    <property type="match status" value="1"/>
</dbReference>
<sequence>MNLTHRQLSVFRAVMLAGHVTRAAEMLHSSQPTVSRELARLEQVLGLRLFDRVRGRLQPTPAARSLLEEVEQSFLGLERIAATALALREQPQGQLRLACLPALSHALVPQALSALPPVQRQSVAVAISTLESPALEAALSEQRFDLGLTERLEPPGATTGQLLLRAHEVAVLPAGHALSGRAALDLRDFEGERFVSLAVGDPYRQLLDGLFAQAGVRRQMVLETPSAVSVCALVAQGLGVGIVNPLTARALAGPALRVVPLTVEVPFQVALVLPQWRPPHPARAAMVAALRQAAAELAARLPGCEGEQP</sequence>
<dbReference type="Proteomes" id="UP000484255">
    <property type="component" value="Unassembled WGS sequence"/>
</dbReference>
<dbReference type="Pfam" id="PF03466">
    <property type="entry name" value="LysR_substrate"/>
    <property type="match status" value="1"/>
</dbReference>
<reference evidence="6 7" key="1">
    <citation type="submission" date="2020-02" db="EMBL/GenBank/DDBJ databases">
        <title>Ideonella bacterium strain TBM-1.</title>
        <authorList>
            <person name="Chen W.-M."/>
        </authorList>
    </citation>
    <scope>NUCLEOTIDE SEQUENCE [LARGE SCALE GENOMIC DNA]</scope>
    <source>
        <strain evidence="6 7">TBM-1</strain>
    </source>
</reference>
<comment type="caution">
    <text evidence="6">The sequence shown here is derived from an EMBL/GenBank/DDBJ whole genome shotgun (WGS) entry which is preliminary data.</text>
</comment>
<evidence type="ECO:0000256" key="2">
    <source>
        <dbReference type="ARBA" id="ARBA00023015"/>
    </source>
</evidence>
<evidence type="ECO:0000259" key="5">
    <source>
        <dbReference type="PROSITE" id="PS50931"/>
    </source>
</evidence>
<dbReference type="GO" id="GO:0003700">
    <property type="term" value="F:DNA-binding transcription factor activity"/>
    <property type="evidence" value="ECO:0007669"/>
    <property type="project" value="InterPro"/>
</dbReference>
<evidence type="ECO:0000256" key="1">
    <source>
        <dbReference type="ARBA" id="ARBA00009437"/>
    </source>
</evidence>
<evidence type="ECO:0000313" key="7">
    <source>
        <dbReference type="Proteomes" id="UP000484255"/>
    </source>
</evidence>
<accession>A0A7C9TIZ4</accession>
<dbReference type="InterPro" id="IPR036388">
    <property type="entry name" value="WH-like_DNA-bd_sf"/>
</dbReference>
<keyword evidence="3" id="KW-0238">DNA-binding</keyword>
<dbReference type="GO" id="GO:0043565">
    <property type="term" value="F:sequence-specific DNA binding"/>
    <property type="evidence" value="ECO:0007669"/>
    <property type="project" value="TreeGrafter"/>
</dbReference>
<keyword evidence="2" id="KW-0805">Transcription regulation</keyword>
<dbReference type="PANTHER" id="PTHR30427">
    <property type="entry name" value="TRANSCRIPTIONAL ACTIVATOR PROTEIN LYSR"/>
    <property type="match status" value="1"/>
</dbReference>
<dbReference type="InterPro" id="IPR005119">
    <property type="entry name" value="LysR_subst-bd"/>
</dbReference>
<dbReference type="AlphaFoldDB" id="A0A7C9TIZ4"/>
<dbReference type="Gene3D" id="3.40.190.10">
    <property type="entry name" value="Periplasmic binding protein-like II"/>
    <property type="match status" value="2"/>
</dbReference>
<protein>
    <submittedName>
        <fullName evidence="6">LysR family transcriptional regulator</fullName>
    </submittedName>
</protein>
<comment type="similarity">
    <text evidence="1">Belongs to the LysR transcriptional regulatory family.</text>
</comment>
<proteinExistence type="inferred from homology"/>
<dbReference type="RefSeq" id="WP_163456649.1">
    <property type="nucleotide sequence ID" value="NZ_JAAGOH010000005.1"/>
</dbReference>